<keyword evidence="3" id="KW-0547">Nucleotide-binding</keyword>
<evidence type="ECO:0000256" key="3">
    <source>
        <dbReference type="ARBA" id="ARBA00022741"/>
    </source>
</evidence>
<keyword evidence="9" id="KW-1185">Reference proteome</keyword>
<feature type="region of interest" description="Disordered" evidence="6">
    <location>
        <begin position="860"/>
        <end position="957"/>
    </location>
</feature>
<feature type="region of interest" description="Disordered" evidence="6">
    <location>
        <begin position="428"/>
        <end position="574"/>
    </location>
</feature>
<name>A0A5C3QZG0_9AGAR</name>
<feature type="compositionally biased region" description="Polar residues" evidence="6">
    <location>
        <begin position="27"/>
        <end position="39"/>
    </location>
</feature>
<feature type="region of interest" description="Disordered" evidence="6">
    <location>
        <begin position="614"/>
        <end position="680"/>
    </location>
</feature>
<dbReference type="PROSITE" id="PS00108">
    <property type="entry name" value="PROTEIN_KINASE_ST"/>
    <property type="match status" value="1"/>
</dbReference>
<feature type="compositionally biased region" description="Basic residues" evidence="6">
    <location>
        <begin position="498"/>
        <end position="508"/>
    </location>
</feature>
<dbReference type="GO" id="GO:0004674">
    <property type="term" value="F:protein serine/threonine kinase activity"/>
    <property type="evidence" value="ECO:0007669"/>
    <property type="project" value="UniProtKB-KW"/>
</dbReference>
<organism evidence="8 9">
    <name type="scientific">Pterulicium gracile</name>
    <dbReference type="NCBI Taxonomy" id="1884261"/>
    <lineage>
        <taxon>Eukaryota</taxon>
        <taxon>Fungi</taxon>
        <taxon>Dikarya</taxon>
        <taxon>Basidiomycota</taxon>
        <taxon>Agaricomycotina</taxon>
        <taxon>Agaricomycetes</taxon>
        <taxon>Agaricomycetidae</taxon>
        <taxon>Agaricales</taxon>
        <taxon>Pleurotineae</taxon>
        <taxon>Pterulaceae</taxon>
        <taxon>Pterulicium</taxon>
    </lineage>
</organism>
<keyword evidence="2" id="KW-0808">Transferase</keyword>
<feature type="compositionally biased region" description="Basic and acidic residues" evidence="6">
    <location>
        <begin position="646"/>
        <end position="662"/>
    </location>
</feature>
<dbReference type="InterPro" id="IPR000719">
    <property type="entry name" value="Prot_kinase_dom"/>
</dbReference>
<evidence type="ECO:0000259" key="7">
    <source>
        <dbReference type="PROSITE" id="PS50011"/>
    </source>
</evidence>
<feature type="region of interest" description="Disordered" evidence="6">
    <location>
        <begin position="1"/>
        <end position="39"/>
    </location>
</feature>
<keyword evidence="5" id="KW-0067">ATP-binding</keyword>
<dbReference type="AlphaFoldDB" id="A0A5C3QZG0"/>
<dbReference type="Gene3D" id="1.10.510.10">
    <property type="entry name" value="Transferase(Phosphotransferase) domain 1"/>
    <property type="match status" value="1"/>
</dbReference>
<evidence type="ECO:0000256" key="1">
    <source>
        <dbReference type="ARBA" id="ARBA00022527"/>
    </source>
</evidence>
<keyword evidence="4 8" id="KW-0418">Kinase</keyword>
<accession>A0A5C3QZG0</accession>
<dbReference type="SUPFAM" id="SSF56112">
    <property type="entry name" value="Protein kinase-like (PK-like)"/>
    <property type="match status" value="1"/>
</dbReference>
<sequence length="957" mass="105807">MVNLHNASPNTQQPTPPDNNSLHRHPTPTTRMPQDQSASRRVTVLAVPAVSIQQNRLVVGNGQTSSHRSWTPLKALGDGSFGTVWLCDWHGTLPPNTPLSPMQCGPGAKLEWTEKRLVAVKCMRRQWSGWDECKKLKELESLRAIPFHPNIIPLYDFFLLPDTRQLYFVFESMEGNLYQLIRSRKGRPLAGGVVSSIFLQIVAGLYHVHQAGYFHRDMKPENVLVTTTGLHDYNPVSPGVSVQNDVVTIIKLADFGLAREIQSRPPYTEYVSTRWYRAPEVLLRSREYSTPVDMWALGTIMVELVTLKPMFPGTNRIDQVARICEKLGDPSDEYGFDRYGKPLGGGKWNRGIRLARAIGCAFPKASRIQLHNLIHPQDLYALFDPTVPLSLVQCIIDLLRYDPEARLTSRQCLDHPYLRDTVPLNNIPLPPGIQSAPYPPPHAKAAAQAHPPSPVSTREFPHSRPIHPNVYTPPPSHLNSPQGIESSTSHRTTFYPDHHHHHQHHHPNGHAGPHSHAWSQPADAPPNDYPMDTSYEYSEVGPSPSVINLPQTPTRSHAHRQHPPPDQDAGAHPTKFGKSIFAKKSGKWSLGTMFGSDKSGQQPNGLPVVEENMAASGSNSSLKRTKSNSSDIKPGGSGTNLADTQKMNKKEAERMAKEAEMQRRKRAAKSQQDQARAVMQKRKMIPDAQKGDMIEWQSGLNGVKPKASWDAKSKGKQVATGPIRQGGHAQASNGISTLDAASGIYHNQDHLTVDWKRESERVAKRRREFDDDHSSSDARSIGHVSTISFATVDTVDSDPGPSRIRKTPISMARMTSTSSLRTSIASVDDYSSVRSSHSYSLDGQLATEFRIRAAVDQYGGTLSPPPMHSLSLSATNSPTSSPAQPWMQDSSRRKQPHSLLSPHNASPVSPHSVINPIFKVPPLNGPTSLPPFSQLEAVAEGEYPPLSPMSFHSPEED</sequence>
<evidence type="ECO:0000256" key="2">
    <source>
        <dbReference type="ARBA" id="ARBA00022679"/>
    </source>
</evidence>
<dbReference type="CDD" id="cd07830">
    <property type="entry name" value="STKc_MAK_like"/>
    <property type="match status" value="1"/>
</dbReference>
<dbReference type="InterPro" id="IPR008271">
    <property type="entry name" value="Ser/Thr_kinase_AS"/>
</dbReference>
<dbReference type="FunFam" id="1.10.510.10:FF:000624">
    <property type="entry name" value="Mitogen-activated protein kinase"/>
    <property type="match status" value="1"/>
</dbReference>
<feature type="compositionally biased region" description="Polar residues" evidence="6">
    <location>
        <begin position="545"/>
        <end position="555"/>
    </location>
</feature>
<dbReference type="GO" id="GO:0005524">
    <property type="term" value="F:ATP binding"/>
    <property type="evidence" value="ECO:0007669"/>
    <property type="project" value="UniProtKB-KW"/>
</dbReference>
<feature type="region of interest" description="Disordered" evidence="6">
    <location>
        <begin position="704"/>
        <end position="733"/>
    </location>
</feature>
<gene>
    <name evidence="8" type="ORF">BDV98DRAFT_499382</name>
</gene>
<dbReference type="Gene3D" id="3.30.200.20">
    <property type="entry name" value="Phosphorylase Kinase, domain 1"/>
    <property type="match status" value="1"/>
</dbReference>
<proteinExistence type="predicted"/>
<dbReference type="PROSITE" id="PS50011">
    <property type="entry name" value="PROTEIN_KINASE_DOM"/>
    <property type="match status" value="1"/>
</dbReference>
<reference evidence="8 9" key="1">
    <citation type="journal article" date="2019" name="Nat. Ecol. Evol.">
        <title>Megaphylogeny resolves global patterns of mushroom evolution.</title>
        <authorList>
            <person name="Varga T."/>
            <person name="Krizsan K."/>
            <person name="Foldi C."/>
            <person name="Dima B."/>
            <person name="Sanchez-Garcia M."/>
            <person name="Sanchez-Ramirez S."/>
            <person name="Szollosi G.J."/>
            <person name="Szarkandi J.G."/>
            <person name="Papp V."/>
            <person name="Albert L."/>
            <person name="Andreopoulos W."/>
            <person name="Angelini C."/>
            <person name="Antonin V."/>
            <person name="Barry K.W."/>
            <person name="Bougher N.L."/>
            <person name="Buchanan P."/>
            <person name="Buyck B."/>
            <person name="Bense V."/>
            <person name="Catcheside P."/>
            <person name="Chovatia M."/>
            <person name="Cooper J."/>
            <person name="Damon W."/>
            <person name="Desjardin D."/>
            <person name="Finy P."/>
            <person name="Geml J."/>
            <person name="Haridas S."/>
            <person name="Hughes K."/>
            <person name="Justo A."/>
            <person name="Karasinski D."/>
            <person name="Kautmanova I."/>
            <person name="Kiss B."/>
            <person name="Kocsube S."/>
            <person name="Kotiranta H."/>
            <person name="LaButti K.M."/>
            <person name="Lechner B.E."/>
            <person name="Liimatainen K."/>
            <person name="Lipzen A."/>
            <person name="Lukacs Z."/>
            <person name="Mihaltcheva S."/>
            <person name="Morgado L.N."/>
            <person name="Niskanen T."/>
            <person name="Noordeloos M.E."/>
            <person name="Ohm R.A."/>
            <person name="Ortiz-Santana B."/>
            <person name="Ovrebo C."/>
            <person name="Racz N."/>
            <person name="Riley R."/>
            <person name="Savchenko A."/>
            <person name="Shiryaev A."/>
            <person name="Soop K."/>
            <person name="Spirin V."/>
            <person name="Szebenyi C."/>
            <person name="Tomsovsky M."/>
            <person name="Tulloss R.E."/>
            <person name="Uehling J."/>
            <person name="Grigoriev I.V."/>
            <person name="Vagvolgyi C."/>
            <person name="Papp T."/>
            <person name="Martin F.M."/>
            <person name="Miettinen O."/>
            <person name="Hibbett D.S."/>
            <person name="Nagy L.G."/>
        </authorList>
    </citation>
    <scope>NUCLEOTIDE SEQUENCE [LARGE SCALE GENOMIC DNA]</scope>
    <source>
        <strain evidence="8 9">CBS 309.79</strain>
    </source>
</reference>
<evidence type="ECO:0000313" key="9">
    <source>
        <dbReference type="Proteomes" id="UP000305067"/>
    </source>
</evidence>
<dbReference type="PANTHER" id="PTHR24055">
    <property type="entry name" value="MITOGEN-ACTIVATED PROTEIN KINASE"/>
    <property type="match status" value="1"/>
</dbReference>
<dbReference type="InterPro" id="IPR050117">
    <property type="entry name" value="MAPK"/>
</dbReference>
<dbReference type="InterPro" id="IPR011009">
    <property type="entry name" value="Kinase-like_dom_sf"/>
</dbReference>
<dbReference type="OrthoDB" id="2158884at2759"/>
<evidence type="ECO:0000313" key="8">
    <source>
        <dbReference type="EMBL" id="TFL06200.1"/>
    </source>
</evidence>
<dbReference type="Pfam" id="PF00069">
    <property type="entry name" value="Pkinase"/>
    <property type="match status" value="1"/>
</dbReference>
<feature type="compositionally biased region" description="Polar residues" evidence="6">
    <location>
        <begin position="477"/>
        <end position="492"/>
    </location>
</feature>
<feature type="domain" description="Protein kinase" evidence="7">
    <location>
        <begin position="70"/>
        <end position="418"/>
    </location>
</feature>
<dbReference type="SMART" id="SM00220">
    <property type="entry name" value="S_TKc"/>
    <property type="match status" value="1"/>
</dbReference>
<feature type="compositionally biased region" description="Polar residues" evidence="6">
    <location>
        <begin position="874"/>
        <end position="889"/>
    </location>
</feature>
<dbReference type="EMBL" id="ML178815">
    <property type="protein sequence ID" value="TFL06200.1"/>
    <property type="molecule type" value="Genomic_DNA"/>
</dbReference>
<evidence type="ECO:0000256" key="5">
    <source>
        <dbReference type="ARBA" id="ARBA00022840"/>
    </source>
</evidence>
<evidence type="ECO:0000256" key="4">
    <source>
        <dbReference type="ARBA" id="ARBA00022777"/>
    </source>
</evidence>
<dbReference type="STRING" id="1884261.A0A5C3QZG0"/>
<protein>
    <submittedName>
        <fullName evidence="8">Kinase-like domain-containing protein</fullName>
    </submittedName>
</protein>
<feature type="compositionally biased region" description="Polar residues" evidence="6">
    <location>
        <begin position="615"/>
        <end position="631"/>
    </location>
</feature>
<keyword evidence="1" id="KW-0723">Serine/threonine-protein kinase</keyword>
<dbReference type="Proteomes" id="UP000305067">
    <property type="component" value="Unassembled WGS sequence"/>
</dbReference>
<evidence type="ECO:0000256" key="6">
    <source>
        <dbReference type="SAM" id="MobiDB-lite"/>
    </source>
</evidence>